<dbReference type="InterPro" id="IPR029045">
    <property type="entry name" value="ClpP/crotonase-like_dom_sf"/>
</dbReference>
<accession>A0A9X2PAW0</accession>
<dbReference type="AlphaFoldDB" id="A0A9X2PAW0"/>
<dbReference type="Gene3D" id="3.90.226.10">
    <property type="entry name" value="2-enoyl-CoA Hydratase, Chain A, domain 1"/>
    <property type="match status" value="1"/>
</dbReference>
<dbReference type="InterPro" id="IPR005151">
    <property type="entry name" value="Tail-specific_protease"/>
</dbReference>
<evidence type="ECO:0000313" key="2">
    <source>
        <dbReference type="EMBL" id="MCR9015310.1"/>
    </source>
</evidence>
<reference evidence="2" key="1">
    <citation type="submission" date="2022-08" db="EMBL/GenBank/DDBJ databases">
        <authorList>
            <person name="Zhang D."/>
        </authorList>
    </citation>
    <scope>NUCLEOTIDE SEQUENCE</scope>
    <source>
        <strain evidence="2">XJ19-11</strain>
    </source>
</reference>
<protein>
    <submittedName>
        <fullName evidence="2">S41 family peptidase</fullName>
    </submittedName>
</protein>
<dbReference type="GO" id="GO:0008236">
    <property type="term" value="F:serine-type peptidase activity"/>
    <property type="evidence" value="ECO:0007669"/>
    <property type="project" value="InterPro"/>
</dbReference>
<proteinExistence type="predicted"/>
<dbReference type="RefSeq" id="WP_258423167.1">
    <property type="nucleotide sequence ID" value="NZ_JANSUY010000005.1"/>
</dbReference>
<dbReference type="EMBL" id="JANSUY010000005">
    <property type="protein sequence ID" value="MCR9015310.1"/>
    <property type="molecule type" value="Genomic_DNA"/>
</dbReference>
<keyword evidence="3" id="KW-1185">Reference proteome</keyword>
<dbReference type="Pfam" id="PF03572">
    <property type="entry name" value="Peptidase_S41"/>
    <property type="match status" value="1"/>
</dbReference>
<organism evidence="2 3">
    <name type="scientific">Aquiflexum gelatinilyticum</name>
    <dbReference type="NCBI Taxonomy" id="2961943"/>
    <lineage>
        <taxon>Bacteria</taxon>
        <taxon>Pseudomonadati</taxon>
        <taxon>Bacteroidota</taxon>
        <taxon>Cytophagia</taxon>
        <taxon>Cytophagales</taxon>
        <taxon>Cyclobacteriaceae</taxon>
        <taxon>Aquiflexum</taxon>
    </lineage>
</organism>
<feature type="domain" description="Tail specific protease" evidence="1">
    <location>
        <begin position="239"/>
        <end position="401"/>
    </location>
</feature>
<dbReference type="GO" id="GO:0030288">
    <property type="term" value="C:outer membrane-bounded periplasmic space"/>
    <property type="evidence" value="ECO:0007669"/>
    <property type="project" value="TreeGrafter"/>
</dbReference>
<comment type="caution">
    <text evidence="2">The sequence shown here is derived from an EMBL/GenBank/DDBJ whole genome shotgun (WGS) entry which is preliminary data.</text>
</comment>
<evidence type="ECO:0000259" key="1">
    <source>
        <dbReference type="Pfam" id="PF03572"/>
    </source>
</evidence>
<dbReference type="Proteomes" id="UP001142175">
    <property type="component" value="Unassembled WGS sequence"/>
</dbReference>
<sequence>MKKNLFLMFFLFGYVGLLFGQTLQPAQMKSDVEIFKKALEAKHPEMYRYTSAEEFESLFEQVKSDLDRDMSVREFYLKMTPIIAALHCGHTKWIVAGQDMYYPFFDDDLFPLQLHFENDKAFVISHFDGNEVPVTAEVISINGEKMGEIIKSLLPKLSFGDGFSQAGKYYQLNHAFPGIFSTHFGTKPTYDVEVLRDGKTLNLTFEGVSHHQIKAYQSSKFKEHGVPFRLEILEANTAWLDIDRFYAYPIEPDFKKFLKASFEQIKENNISDLVIDLRGNEGGNESWGIELYKYLAESPFSYYDRISVKKKEKLDFETNTSFLFKMASLFNKNGEYGREFTLQKGLKKQKPNKNAFQGNVYLLLDGQSFSVTTEFASRFKSEKRGAIIGTETAGGYAMNTSGFFSIVTLPHSKINLGIPLLGFHMAGLAENNPKDRGILPDYTIETHAENFKNGVDLVRDFSLELIRKSKATSETVKP</sequence>
<dbReference type="SUPFAM" id="SSF52096">
    <property type="entry name" value="ClpP/crotonase"/>
    <property type="match status" value="1"/>
</dbReference>
<dbReference type="PANTHER" id="PTHR32060">
    <property type="entry name" value="TAIL-SPECIFIC PROTEASE"/>
    <property type="match status" value="1"/>
</dbReference>
<dbReference type="GO" id="GO:0004175">
    <property type="term" value="F:endopeptidase activity"/>
    <property type="evidence" value="ECO:0007669"/>
    <property type="project" value="TreeGrafter"/>
</dbReference>
<name>A0A9X2PAW0_9BACT</name>
<gene>
    <name evidence="2" type="ORF">NU887_09710</name>
</gene>
<dbReference type="GO" id="GO:0006508">
    <property type="term" value="P:proteolysis"/>
    <property type="evidence" value="ECO:0007669"/>
    <property type="project" value="InterPro"/>
</dbReference>
<evidence type="ECO:0000313" key="3">
    <source>
        <dbReference type="Proteomes" id="UP001142175"/>
    </source>
</evidence>
<dbReference type="GO" id="GO:0007165">
    <property type="term" value="P:signal transduction"/>
    <property type="evidence" value="ECO:0007669"/>
    <property type="project" value="TreeGrafter"/>
</dbReference>
<dbReference type="PANTHER" id="PTHR32060:SF30">
    <property type="entry name" value="CARBOXY-TERMINAL PROCESSING PROTEASE CTPA"/>
    <property type="match status" value="1"/>
</dbReference>